<keyword evidence="8" id="KW-1185">Reference proteome</keyword>
<dbReference type="EMBL" id="JAXQNO010000004">
    <property type="protein sequence ID" value="KAK4800206.1"/>
    <property type="molecule type" value="Genomic_DNA"/>
</dbReference>
<protein>
    <submittedName>
        <fullName evidence="7">Uncharacterized protein</fullName>
    </submittedName>
</protein>
<dbReference type="GO" id="GO:0019748">
    <property type="term" value="P:secondary metabolic process"/>
    <property type="evidence" value="ECO:0007669"/>
    <property type="project" value="TreeGrafter"/>
</dbReference>
<evidence type="ECO:0000256" key="1">
    <source>
        <dbReference type="ARBA" id="ARBA00009431"/>
    </source>
</evidence>
<keyword evidence="6" id="KW-0325">Glycoprotein</keyword>
<keyword evidence="4" id="KW-0732">Signal</keyword>
<dbReference type="GO" id="GO:0004185">
    <property type="term" value="F:serine-type carboxypeptidase activity"/>
    <property type="evidence" value="ECO:0007669"/>
    <property type="project" value="InterPro"/>
</dbReference>
<dbReference type="Pfam" id="PF00450">
    <property type="entry name" value="Peptidase_S10"/>
    <property type="match status" value="1"/>
</dbReference>
<evidence type="ECO:0000256" key="2">
    <source>
        <dbReference type="ARBA" id="ARBA00022645"/>
    </source>
</evidence>
<dbReference type="FunFam" id="3.40.50.12670:FF:000001">
    <property type="entry name" value="Carboxypeptidase"/>
    <property type="match status" value="1"/>
</dbReference>
<dbReference type="Gene3D" id="3.40.50.1820">
    <property type="entry name" value="alpha/beta hydrolase"/>
    <property type="match status" value="1"/>
</dbReference>
<dbReference type="PRINTS" id="PR00724">
    <property type="entry name" value="CRBOXYPTASEC"/>
</dbReference>
<keyword evidence="5" id="KW-0378">Hydrolase</keyword>
<accession>A0AAN7RJ80</accession>
<dbReference type="SUPFAM" id="SSF53474">
    <property type="entry name" value="alpha/beta-Hydrolases"/>
    <property type="match status" value="1"/>
</dbReference>
<dbReference type="FunFam" id="3.40.50.1820:FF:000072">
    <property type="entry name" value="Serine carboxypeptidase-like 19"/>
    <property type="match status" value="1"/>
</dbReference>
<dbReference type="GO" id="GO:0016747">
    <property type="term" value="F:acyltransferase activity, transferring groups other than amino-acyl groups"/>
    <property type="evidence" value="ECO:0007669"/>
    <property type="project" value="TreeGrafter"/>
</dbReference>
<name>A0AAN7RJ80_TRANT</name>
<dbReference type="GO" id="GO:0006508">
    <property type="term" value="P:proteolysis"/>
    <property type="evidence" value="ECO:0007669"/>
    <property type="project" value="UniProtKB-KW"/>
</dbReference>
<proteinExistence type="inferred from homology"/>
<comment type="similarity">
    <text evidence="1">Belongs to the peptidase S10 family.</text>
</comment>
<keyword evidence="3" id="KW-0645">Protease</keyword>
<evidence type="ECO:0000256" key="3">
    <source>
        <dbReference type="ARBA" id="ARBA00022670"/>
    </source>
</evidence>
<gene>
    <name evidence="7" type="ORF">SAY86_025571</name>
</gene>
<dbReference type="PROSITE" id="PS00560">
    <property type="entry name" value="CARBOXYPEPT_SER_HIS"/>
    <property type="match status" value="1"/>
</dbReference>
<dbReference type="PANTHER" id="PTHR11802:SF224">
    <property type="entry name" value="SERINE CARBOXYPEPTIDASE-LIKE 7 ISOFORM X1"/>
    <property type="match status" value="1"/>
</dbReference>
<keyword evidence="2" id="KW-0121">Carboxypeptidase</keyword>
<sequence length="513" mass="57669">MTIRYIHCNLPQSMEPTILAMASRTTTPLSPTALPLTVVMMLMVMMSCLSGKIVPASSEGDQSVIKTLPGFSGDLPFYLETGYVGVGDMEVVQLFYYFIESERSPKDDPLFLWLTGGPGCSAFSGLVYEIGPLQFDYSKSSGKTPVFTLNPYSWTKVANIIFVDSPVGTGFSYATNWIGLENSDTSTTALLYEFLRKWLLSHPQFQDNQLYITGDSYAGKIIPMTVEKIYDGNKAGLQPQMNLKGYVIGNPVTYEEKDTSMRIPYAHLTGLISDELYESAKSDCHGDYMNVDPSNLACLNALQNISMCTEKIYLGQILEPTCNFLSPRSNNSPTSIFRDRSLIREEETVKIMSPTDPYSLSKQWCRSYNYIFAYIWANDANAQRALHVREGTKEVWQRCNLSLSYTKDVVSSVPFHYNLTQKSLRALIYSGDHDISVPYIGTIEWIKSLNLTVVGSWAPWFVEGQIAGYSTLYRNTNYDLTYTTIKGAGHTAPEYKPVQCLAMIDRWLAYYPL</sequence>
<dbReference type="Gene3D" id="3.40.50.12670">
    <property type="match status" value="1"/>
</dbReference>
<evidence type="ECO:0000313" key="8">
    <source>
        <dbReference type="Proteomes" id="UP001346149"/>
    </source>
</evidence>
<dbReference type="InterPro" id="IPR033124">
    <property type="entry name" value="Ser_caboxypep_his_AS"/>
</dbReference>
<dbReference type="Proteomes" id="UP001346149">
    <property type="component" value="Unassembled WGS sequence"/>
</dbReference>
<organism evidence="7 8">
    <name type="scientific">Trapa natans</name>
    <name type="common">Water chestnut</name>
    <dbReference type="NCBI Taxonomy" id="22666"/>
    <lineage>
        <taxon>Eukaryota</taxon>
        <taxon>Viridiplantae</taxon>
        <taxon>Streptophyta</taxon>
        <taxon>Embryophyta</taxon>
        <taxon>Tracheophyta</taxon>
        <taxon>Spermatophyta</taxon>
        <taxon>Magnoliopsida</taxon>
        <taxon>eudicotyledons</taxon>
        <taxon>Gunneridae</taxon>
        <taxon>Pentapetalae</taxon>
        <taxon>rosids</taxon>
        <taxon>malvids</taxon>
        <taxon>Myrtales</taxon>
        <taxon>Lythraceae</taxon>
        <taxon>Trapa</taxon>
    </lineage>
</organism>
<evidence type="ECO:0000256" key="5">
    <source>
        <dbReference type="ARBA" id="ARBA00022801"/>
    </source>
</evidence>
<dbReference type="PANTHER" id="PTHR11802">
    <property type="entry name" value="SERINE PROTEASE FAMILY S10 SERINE CARBOXYPEPTIDASE"/>
    <property type="match status" value="1"/>
</dbReference>
<dbReference type="InterPro" id="IPR029058">
    <property type="entry name" value="AB_hydrolase_fold"/>
</dbReference>
<evidence type="ECO:0000256" key="4">
    <source>
        <dbReference type="ARBA" id="ARBA00022729"/>
    </source>
</evidence>
<evidence type="ECO:0000313" key="7">
    <source>
        <dbReference type="EMBL" id="KAK4800206.1"/>
    </source>
</evidence>
<dbReference type="AlphaFoldDB" id="A0AAN7RJ80"/>
<comment type="caution">
    <text evidence="7">The sequence shown here is derived from an EMBL/GenBank/DDBJ whole genome shotgun (WGS) entry which is preliminary data.</text>
</comment>
<evidence type="ECO:0000256" key="6">
    <source>
        <dbReference type="ARBA" id="ARBA00023180"/>
    </source>
</evidence>
<dbReference type="InterPro" id="IPR001563">
    <property type="entry name" value="Peptidase_S10"/>
</dbReference>
<reference evidence="7 8" key="1">
    <citation type="journal article" date="2023" name="Hortic Res">
        <title>Pangenome of water caltrop reveals structural variations and asymmetric subgenome divergence after allopolyploidization.</title>
        <authorList>
            <person name="Zhang X."/>
            <person name="Chen Y."/>
            <person name="Wang L."/>
            <person name="Yuan Y."/>
            <person name="Fang M."/>
            <person name="Shi L."/>
            <person name="Lu R."/>
            <person name="Comes H.P."/>
            <person name="Ma Y."/>
            <person name="Chen Y."/>
            <person name="Huang G."/>
            <person name="Zhou Y."/>
            <person name="Zheng Z."/>
            <person name="Qiu Y."/>
        </authorList>
    </citation>
    <scope>NUCLEOTIDE SEQUENCE [LARGE SCALE GENOMIC DNA]</scope>
    <source>
        <strain evidence="7">F231</strain>
    </source>
</reference>